<dbReference type="SUPFAM" id="SSF52151">
    <property type="entry name" value="FabD/lysophospholipase-like"/>
    <property type="match status" value="1"/>
</dbReference>
<evidence type="ECO:0000256" key="1">
    <source>
        <dbReference type="ARBA" id="ARBA00022450"/>
    </source>
</evidence>
<keyword evidence="1" id="KW-0596">Phosphopantetheine</keyword>
<dbReference type="InterPro" id="IPR056501">
    <property type="entry name" value="NAD-bd_HRPKS_sdrA"/>
</dbReference>
<keyword evidence="2" id="KW-0597">Phosphoprotein</keyword>
<dbReference type="InterPro" id="IPR036291">
    <property type="entry name" value="NAD(P)-bd_dom_sf"/>
</dbReference>
<evidence type="ECO:0000256" key="3">
    <source>
        <dbReference type="ARBA" id="ARBA00022603"/>
    </source>
</evidence>
<feature type="region of interest" description="N-terminal hotdog fold" evidence="7">
    <location>
        <begin position="890"/>
        <end position="1018"/>
    </location>
</feature>
<dbReference type="InterPro" id="IPR014031">
    <property type="entry name" value="Ketoacyl_synth_C"/>
</dbReference>
<dbReference type="InterPro" id="IPR001227">
    <property type="entry name" value="Ac_transferase_dom_sf"/>
</dbReference>
<dbReference type="GO" id="GO:0004315">
    <property type="term" value="F:3-oxoacyl-[acyl-carrier-protein] synthase activity"/>
    <property type="evidence" value="ECO:0007669"/>
    <property type="project" value="InterPro"/>
</dbReference>
<dbReference type="InterPro" id="IPR020807">
    <property type="entry name" value="PKS_DH"/>
</dbReference>
<dbReference type="SMART" id="SM00829">
    <property type="entry name" value="PKS_ER"/>
    <property type="match status" value="1"/>
</dbReference>
<dbReference type="Gene3D" id="3.30.70.3290">
    <property type="match status" value="1"/>
</dbReference>
<dbReference type="Pfam" id="PF14765">
    <property type="entry name" value="PS-DH"/>
    <property type="match status" value="1"/>
</dbReference>
<evidence type="ECO:0000313" key="10">
    <source>
        <dbReference type="EMBL" id="KAE8394964.1"/>
    </source>
</evidence>
<dbReference type="SUPFAM" id="SSF55048">
    <property type="entry name" value="Probable ACP-binding domain of malonyl-CoA ACP transacylase"/>
    <property type="match status" value="1"/>
</dbReference>
<dbReference type="PROSITE" id="PS52019">
    <property type="entry name" value="PKS_MFAS_DH"/>
    <property type="match status" value="1"/>
</dbReference>
<dbReference type="Gene3D" id="3.40.47.10">
    <property type="match status" value="1"/>
</dbReference>
<evidence type="ECO:0000256" key="4">
    <source>
        <dbReference type="ARBA" id="ARBA00022679"/>
    </source>
</evidence>
<dbReference type="OrthoDB" id="329835at2759"/>
<dbReference type="InterPro" id="IPR050091">
    <property type="entry name" value="PKS_NRPS_Biosynth_Enz"/>
</dbReference>
<dbReference type="GO" id="GO:0032259">
    <property type="term" value="P:methylation"/>
    <property type="evidence" value="ECO:0007669"/>
    <property type="project" value="UniProtKB-KW"/>
</dbReference>
<dbReference type="SMART" id="SM00822">
    <property type="entry name" value="PKS_KR"/>
    <property type="match status" value="1"/>
</dbReference>
<keyword evidence="5" id="KW-0560">Oxidoreductase</keyword>
<dbReference type="Pfam" id="PF08240">
    <property type="entry name" value="ADH_N"/>
    <property type="match status" value="1"/>
</dbReference>
<reference evidence="10" key="1">
    <citation type="submission" date="2019-04" db="EMBL/GenBank/DDBJ databases">
        <title>Friends and foes A comparative genomics studyof 23 Aspergillus species from section Flavi.</title>
        <authorList>
            <consortium name="DOE Joint Genome Institute"/>
            <person name="Kjaerbolling I."/>
            <person name="Vesth T."/>
            <person name="Frisvad J.C."/>
            <person name="Nybo J.L."/>
            <person name="Theobald S."/>
            <person name="Kildgaard S."/>
            <person name="Isbrandt T."/>
            <person name="Kuo A."/>
            <person name="Sato A."/>
            <person name="Lyhne E.K."/>
            <person name="Kogle M.E."/>
            <person name="Wiebenga A."/>
            <person name="Kun R.S."/>
            <person name="Lubbers R.J."/>
            <person name="Makela M.R."/>
            <person name="Barry K."/>
            <person name="Chovatia M."/>
            <person name="Clum A."/>
            <person name="Daum C."/>
            <person name="Haridas S."/>
            <person name="He G."/>
            <person name="LaButti K."/>
            <person name="Lipzen A."/>
            <person name="Mondo S."/>
            <person name="Riley R."/>
            <person name="Salamov A."/>
            <person name="Simmons B.A."/>
            <person name="Magnuson J.K."/>
            <person name="Henrissat B."/>
            <person name="Mortensen U.H."/>
            <person name="Larsen T.O."/>
            <person name="Devries R.P."/>
            <person name="Grigoriev I.V."/>
            <person name="Machida M."/>
            <person name="Baker S.E."/>
            <person name="Andersen M.R."/>
        </authorList>
    </citation>
    <scope>NUCLEOTIDE SEQUENCE [LARGE SCALE GENOMIC DNA]</scope>
    <source>
        <strain evidence="10">IBT 14317</strain>
    </source>
</reference>
<dbReference type="Pfam" id="PF00698">
    <property type="entry name" value="Acyl_transf_1"/>
    <property type="match status" value="1"/>
</dbReference>
<evidence type="ECO:0000256" key="7">
    <source>
        <dbReference type="PROSITE-ProRule" id="PRU01363"/>
    </source>
</evidence>
<dbReference type="GO" id="GO:0004312">
    <property type="term" value="F:fatty acid synthase activity"/>
    <property type="evidence" value="ECO:0007669"/>
    <property type="project" value="TreeGrafter"/>
</dbReference>
<dbReference type="PROSITE" id="PS00606">
    <property type="entry name" value="KS3_1"/>
    <property type="match status" value="1"/>
</dbReference>
<dbReference type="InterPro" id="IPR011032">
    <property type="entry name" value="GroES-like_sf"/>
</dbReference>
<dbReference type="InterPro" id="IPR016035">
    <property type="entry name" value="Acyl_Trfase/lysoPLipase"/>
</dbReference>
<dbReference type="InterPro" id="IPR014043">
    <property type="entry name" value="Acyl_transferase_dom"/>
</dbReference>
<evidence type="ECO:0000256" key="5">
    <source>
        <dbReference type="ARBA" id="ARBA00023002"/>
    </source>
</evidence>
<dbReference type="FunFam" id="3.40.50.720:FF:000209">
    <property type="entry name" value="Polyketide synthase Pks12"/>
    <property type="match status" value="1"/>
</dbReference>
<dbReference type="SMART" id="SM00827">
    <property type="entry name" value="PKS_AT"/>
    <property type="match status" value="1"/>
</dbReference>
<dbReference type="InterPro" id="IPR057326">
    <property type="entry name" value="KR_dom"/>
</dbReference>
<dbReference type="InterPro" id="IPR013217">
    <property type="entry name" value="Methyltransf_12"/>
</dbReference>
<dbReference type="InterPro" id="IPR020843">
    <property type="entry name" value="ER"/>
</dbReference>
<dbReference type="InterPro" id="IPR042104">
    <property type="entry name" value="PKS_dehydratase_sf"/>
</dbReference>
<evidence type="ECO:0000259" key="8">
    <source>
        <dbReference type="PROSITE" id="PS52004"/>
    </source>
</evidence>
<evidence type="ECO:0000256" key="2">
    <source>
        <dbReference type="ARBA" id="ARBA00022553"/>
    </source>
</evidence>
<dbReference type="Pfam" id="PF23114">
    <property type="entry name" value="NAD-bd_HRPKS_sdrA"/>
    <property type="match status" value="1"/>
</dbReference>
<dbReference type="InterPro" id="IPR020841">
    <property type="entry name" value="PKS_Beta-ketoAc_synthase_dom"/>
</dbReference>
<feature type="active site" description="Proton donor; for dehydratase activity" evidence="7">
    <location>
        <position position="1090"/>
    </location>
</feature>
<dbReference type="InterPro" id="IPR014030">
    <property type="entry name" value="Ketoacyl_synth_N"/>
</dbReference>
<dbReference type="SMART" id="SM00826">
    <property type="entry name" value="PKS_DH"/>
    <property type="match status" value="1"/>
</dbReference>
<dbReference type="GO" id="GO:0008168">
    <property type="term" value="F:methyltransferase activity"/>
    <property type="evidence" value="ECO:0007669"/>
    <property type="project" value="UniProtKB-KW"/>
</dbReference>
<dbReference type="Proteomes" id="UP000326877">
    <property type="component" value="Unassembled WGS sequence"/>
</dbReference>
<dbReference type="InterPro" id="IPR013154">
    <property type="entry name" value="ADH-like_N"/>
</dbReference>
<dbReference type="SUPFAM" id="SSF50129">
    <property type="entry name" value="GroES-like"/>
    <property type="match status" value="1"/>
</dbReference>
<dbReference type="InterPro" id="IPR013968">
    <property type="entry name" value="PKS_KR"/>
</dbReference>
<gene>
    <name evidence="10" type="ORF">BDV23DRAFT_195258</name>
</gene>
<accession>A0A5N7CL88</accession>
<dbReference type="InterPro" id="IPR018201">
    <property type="entry name" value="Ketoacyl_synth_AS"/>
</dbReference>
<feature type="region of interest" description="C-terminal hotdog fold" evidence="7">
    <location>
        <begin position="1029"/>
        <end position="1173"/>
    </location>
</feature>
<dbReference type="Pfam" id="PF02801">
    <property type="entry name" value="Ketoacyl-synt_C"/>
    <property type="match status" value="1"/>
</dbReference>
<dbReference type="Pfam" id="PF16197">
    <property type="entry name" value="KAsynt_C_assoc"/>
    <property type="match status" value="1"/>
</dbReference>
<dbReference type="SUPFAM" id="SSF53901">
    <property type="entry name" value="Thiolase-like"/>
    <property type="match status" value="1"/>
</dbReference>
<dbReference type="InterPro" id="IPR016036">
    <property type="entry name" value="Malonyl_transacylase_ACP-bd"/>
</dbReference>
<dbReference type="Pfam" id="PF00109">
    <property type="entry name" value="ketoacyl-synt"/>
    <property type="match status" value="1"/>
</dbReference>
<dbReference type="GO" id="GO:0044550">
    <property type="term" value="P:secondary metabolite biosynthetic process"/>
    <property type="evidence" value="ECO:0007669"/>
    <property type="project" value="UniProtKB-ARBA"/>
</dbReference>
<dbReference type="Pfam" id="PF21089">
    <property type="entry name" value="PKS_DH_N"/>
    <property type="match status" value="1"/>
</dbReference>
<dbReference type="EMBL" id="ML735220">
    <property type="protein sequence ID" value="KAE8394964.1"/>
    <property type="molecule type" value="Genomic_DNA"/>
</dbReference>
<keyword evidence="4" id="KW-0808">Transferase</keyword>
<dbReference type="SUPFAM" id="SSF51735">
    <property type="entry name" value="NAD(P)-binding Rossmann-fold domains"/>
    <property type="match status" value="2"/>
</dbReference>
<evidence type="ECO:0000259" key="9">
    <source>
        <dbReference type="PROSITE" id="PS52019"/>
    </source>
</evidence>
<dbReference type="GO" id="GO:1901336">
    <property type="term" value="P:lactone biosynthetic process"/>
    <property type="evidence" value="ECO:0007669"/>
    <property type="project" value="UniProtKB-ARBA"/>
</dbReference>
<organism evidence="10">
    <name type="scientific">Petromyces alliaceus</name>
    <name type="common">Aspergillus alliaceus</name>
    <dbReference type="NCBI Taxonomy" id="209559"/>
    <lineage>
        <taxon>Eukaryota</taxon>
        <taxon>Fungi</taxon>
        <taxon>Dikarya</taxon>
        <taxon>Ascomycota</taxon>
        <taxon>Pezizomycotina</taxon>
        <taxon>Eurotiomycetes</taxon>
        <taxon>Eurotiomycetidae</taxon>
        <taxon>Eurotiales</taxon>
        <taxon>Aspergillaceae</taxon>
        <taxon>Aspergillus</taxon>
        <taxon>Aspergillus subgen. Circumdati</taxon>
    </lineage>
</organism>
<dbReference type="Gene3D" id="3.10.129.110">
    <property type="entry name" value="Polyketide synthase dehydratase"/>
    <property type="match status" value="1"/>
</dbReference>
<dbReference type="PANTHER" id="PTHR43775">
    <property type="entry name" value="FATTY ACID SYNTHASE"/>
    <property type="match status" value="1"/>
</dbReference>
<dbReference type="InterPro" id="IPR032821">
    <property type="entry name" value="PKS_assoc"/>
</dbReference>
<name>A0A5N7CL88_PETAA</name>
<dbReference type="GO" id="GO:0006633">
    <property type="term" value="P:fatty acid biosynthetic process"/>
    <property type="evidence" value="ECO:0007669"/>
    <property type="project" value="InterPro"/>
</dbReference>
<dbReference type="SMART" id="SM00825">
    <property type="entry name" value="PKS_KS"/>
    <property type="match status" value="1"/>
</dbReference>
<keyword evidence="3" id="KW-0489">Methyltransferase</keyword>
<dbReference type="Gene3D" id="3.90.180.10">
    <property type="entry name" value="Medium-chain alcohol dehydrogenases, catalytic domain"/>
    <property type="match status" value="1"/>
</dbReference>
<feature type="domain" description="Ketosynthase family 3 (KS3)" evidence="8">
    <location>
        <begin position="8"/>
        <end position="427"/>
    </location>
</feature>
<feature type="domain" description="PKS/mFAS DH" evidence="9">
    <location>
        <begin position="890"/>
        <end position="1173"/>
    </location>
</feature>
<dbReference type="Pfam" id="PF13602">
    <property type="entry name" value="ADH_zinc_N_2"/>
    <property type="match status" value="1"/>
</dbReference>
<feature type="active site" description="Proton acceptor; for dehydratase activity" evidence="7">
    <location>
        <position position="922"/>
    </location>
</feature>
<dbReference type="PANTHER" id="PTHR43775:SF49">
    <property type="entry name" value="SYNTHASE, PUTATIVE (JCVI)-RELATED"/>
    <property type="match status" value="1"/>
</dbReference>
<protein>
    <submittedName>
        <fullName evidence="10">Putative polyketide synthase</fullName>
    </submittedName>
</protein>
<dbReference type="InterPro" id="IPR049551">
    <property type="entry name" value="PKS_DH_C"/>
</dbReference>
<proteinExistence type="predicted"/>
<evidence type="ECO:0000256" key="6">
    <source>
        <dbReference type="ARBA" id="ARBA00023268"/>
    </source>
</evidence>
<dbReference type="CDD" id="cd05274">
    <property type="entry name" value="KR_FAS_SDR_x"/>
    <property type="match status" value="1"/>
</dbReference>
<dbReference type="InterPro" id="IPR029063">
    <property type="entry name" value="SAM-dependent_MTases_sf"/>
</dbReference>
<dbReference type="Pfam" id="PF08242">
    <property type="entry name" value="Methyltransf_12"/>
    <property type="match status" value="1"/>
</dbReference>
<dbReference type="InterPro" id="IPR049552">
    <property type="entry name" value="PKS_DH_N"/>
</dbReference>
<dbReference type="Gene3D" id="3.40.50.150">
    <property type="entry name" value="Vaccinia Virus protein VP39"/>
    <property type="match status" value="1"/>
</dbReference>
<dbReference type="Pfam" id="PF08659">
    <property type="entry name" value="KR"/>
    <property type="match status" value="1"/>
</dbReference>
<dbReference type="GO" id="GO:0016491">
    <property type="term" value="F:oxidoreductase activity"/>
    <property type="evidence" value="ECO:0007669"/>
    <property type="project" value="UniProtKB-KW"/>
</dbReference>
<dbReference type="InterPro" id="IPR016039">
    <property type="entry name" value="Thiolase-like"/>
</dbReference>
<sequence length="2415" mass="266228">MTGDNDGPAGIAIVGMAMRLPGGVRTAEEFWELLINKRDCSSEVPNTRYNVDAFYHPNKPQSVRTRRGYFLEDEYLGKADMAFFHQMGGFTASELDPQQMLLMEVVWECMENAGQSSWRGTDIGCYVGTFGEDWHELMAKETQAISRVHAFANGGFALANRVSYEFDLKGPSATIMTACSSSLMALHEACQALQNGDCSSAIVAGANMLLTPSMTVNMSENMVLSPDGYCKTFDASANGYARGEAVNVIYIKTLDQALADGDRVRAVIRATSANYDGRTDKIFAPDIDSQERLIRKAYERAQIHNIKDTAFIECHGTGTKVGDTIEANAIARVFGPHGVYIGSVKSNVGHGEGASGLTGVIKSVLALERHIIPPNMHFVQPNPKIPFGTAGLRVPTEPTPWPLGRKERVGVNCFGIGGSNVHAILESVTTADHPSQNTRDKAPFRPRLLVISAHSKTALDMRQEDMQVYLKRCPEQLGNIAYTLGVRRDHLPHRAYTIADGVSTTGFHQVTKDPSRSPASVIFTFTGQGAQWVGMGQELINNFPCVQRDVQAMDKVLQELSTPPRWSIEGELQNLHGANHINRPEYAQTLCAAVQITLVNLLKGWGIHPSGVIGHSSGEVIAAYGAGAITMRTAIITAYLRGQCVGGCSGAMAVVGLELATVTSFLVDGVAIACENSPQSVNISGDQEKVIAVLDQIKVKYPSVFIRQLPVSVAYHSPDMCRVGPSFESIISPYITHNDAMVPMYSTVTGARITDPGELNAAYWRKNLESPVQFNMAVQELIAQSPGKFAFLEIGPHPTLSGPLRQILTERQDTQSTYIPTLRKQKNQVHCLLEAAGQAFLNQCAVNFEAINGKGAVLSNLPVYKWDRQDTQWRESRVSQSWRFRQHSHHELLGSRILEGSDLEPAWRVLLSTRNVSWLNDHRLLGETIFPCAGYIAMINEAIFQLFNTQECTIRNLLIQKPLHFPDSDPVELITTARPVRISDRVSSKWYEFTIVSYNGKGWVKHTTGQAKAGVEERPLAADISQAFPRLVSSDFWYGALEKLGLEYGPHFRVLQDITADPMNFRATAIVHGDSPDQRSNLAVHPTVIDACLQLFSVAGCKGKALCLNKLCIPTFIDEIHIGRNQPVMNAEAWGDNPTSTEGRGTVVLAADQQHVLSMHGVSIMYLGHELRSEEGAVPLASCVEWRRDLNFTHSDQQPASLKARDEASVLINELSIISIIQVHRLIENAVPGSEALQDYQLWIQSQVRDMQNACYPAYIGPECLEWIEMDDDTLQRQRHICSEALKARGLGFIPQLSQCVVNASLDVIKGLVGPSTLEIQEQFNELHSWALSIDPVSEWLYSLRHCNPLLRVLEVGSARGAFSSDILDCLVSDKMRYYSLYTWTEASEITSAAEEQLGDYKQVEFKRLDITRDPLEQGFRANSYDLILGSNLSCKTDQLRTALQNIKKLLGPRGRLLLRQPTPGNIASIVNNHTSLALWRTELQRTGFNMVEGDMCRNCLYYNIISQVPDDEVLDQNPIYLLCRSKMHCASWICAVEMNLEQKGYEVRRCTIGEEIPFEHQVISLLDVEEPFFKNASEESWKSFQQFVGYSPRVLWVTKAVELSCPDPDFSLVLGVSRTARLEQGLHFGTLQIDNFDSVAAEALGNVAKRFFRQFEGDVGMGAIYIPRVQWTSLQDQLHTDAKHDMPVKLDIDSYGLIDTLSWAIHEYSNVGPDDVEVDIKYVGLNFRDIMIALGVMADKSEFGVEASGVIRKCGSNVKELQTGDRVLISRPGLFHTVKSVPASLCTRLPPSLSFQDAAAMMVAYGTALYCLTDIARLEKGQSVLIHAACGGVGLAAVQLCRIIGAKIYATVGSEAKALYLVENHCIPRHHIFNSRNTSFLPDLMRETKGQGVDVVLNSLAGELLHASWQCVAEFGKMVEIGKRDFEEHGSLDLKAFGGNRAFLGVDLIRLIERPGWSASLAQRILALYEQGKIQPVRPLKEVAAAEVHKAFRYMQQGHNIGKIVVRMPRSAKEVAVTKSRSNMALSPDVAYLLVGGLGGVGRSLASWMVERGARHLIFLSRSAGDSRQDRSFVCELEAQGCSATLVRGDVAVLEDVQTAIRGSGYPIGGVLLLTMVVKDQLIPDMTYQNWQDVLAVKVAGAWNIHHALDGQDSCLQFFVVCGSITGVMGNAGQVNYSAANAFLASFAQYRLDKGLPASVVNLGAVDDIGFLATKDRRLRDRMRFAAVRLLREQEVLDAFEIAMSQCRSKKAALSGASGLRVPNNVIVGMSSTKSLVDPSVRTLWGQDARFSAYANIDTVEKQPQHSANSVVGLQKLIQTAKNNPELLNDPSQAAMIVTEIVKAIQEYSIFARGQEYDHVAATAIDSLMTVEIRNWSKRYLNLDLPLSAIAQAGTIGGLGELVLVYMRSKYLKS</sequence>
<keyword evidence="6" id="KW-0511">Multifunctional enzyme</keyword>
<dbReference type="InterPro" id="IPR049900">
    <property type="entry name" value="PKS_mFAS_DH"/>
</dbReference>
<dbReference type="CDD" id="cd00833">
    <property type="entry name" value="PKS"/>
    <property type="match status" value="1"/>
</dbReference>
<dbReference type="PROSITE" id="PS52004">
    <property type="entry name" value="KS3_2"/>
    <property type="match status" value="1"/>
</dbReference>
<dbReference type="Gene3D" id="3.40.50.720">
    <property type="entry name" value="NAD(P)-binding Rossmann-like Domain"/>
    <property type="match status" value="1"/>
</dbReference>
<dbReference type="Gene3D" id="3.40.366.10">
    <property type="entry name" value="Malonyl-Coenzyme A Acyl Carrier Protein, domain 2"/>
    <property type="match status" value="1"/>
</dbReference>
<dbReference type="SUPFAM" id="SSF53335">
    <property type="entry name" value="S-adenosyl-L-methionine-dependent methyltransferases"/>
    <property type="match status" value="1"/>
</dbReference>
<dbReference type="CDD" id="cd05195">
    <property type="entry name" value="enoyl_red"/>
    <property type="match status" value="1"/>
</dbReference>